<keyword evidence="1" id="KW-0812">Transmembrane</keyword>
<feature type="transmembrane region" description="Helical" evidence="1">
    <location>
        <begin position="38"/>
        <end position="59"/>
    </location>
</feature>
<organism evidence="2 3">
    <name type="scientific">Porphyra umbilicalis</name>
    <name type="common">Purple laver</name>
    <name type="synonym">Red alga</name>
    <dbReference type="NCBI Taxonomy" id="2786"/>
    <lineage>
        <taxon>Eukaryota</taxon>
        <taxon>Rhodophyta</taxon>
        <taxon>Bangiophyceae</taxon>
        <taxon>Bangiales</taxon>
        <taxon>Bangiaceae</taxon>
        <taxon>Porphyra</taxon>
    </lineage>
</organism>
<reference evidence="2 3" key="1">
    <citation type="submission" date="2017-03" db="EMBL/GenBank/DDBJ databases">
        <title>WGS assembly of Porphyra umbilicalis.</title>
        <authorList>
            <person name="Brawley S.H."/>
            <person name="Blouin N.A."/>
            <person name="Ficko-Blean E."/>
            <person name="Wheeler G.L."/>
            <person name="Lohr M."/>
            <person name="Goodson H.V."/>
            <person name="Jenkins J.W."/>
            <person name="Blaby-Haas C.E."/>
            <person name="Helliwell K.E."/>
            <person name="Chan C."/>
            <person name="Marriage T."/>
            <person name="Bhattacharya D."/>
            <person name="Klein A.S."/>
            <person name="Badis Y."/>
            <person name="Brodie J."/>
            <person name="Cao Y."/>
            <person name="Collen J."/>
            <person name="Dittami S.M."/>
            <person name="Gachon C.M."/>
            <person name="Green B.R."/>
            <person name="Karpowicz S."/>
            <person name="Kim J.W."/>
            <person name="Kudahl U."/>
            <person name="Lin S."/>
            <person name="Michel G."/>
            <person name="Mittag M."/>
            <person name="Olson B.J."/>
            <person name="Pangilinan J."/>
            <person name="Peng Y."/>
            <person name="Qiu H."/>
            <person name="Shu S."/>
            <person name="Singer J.T."/>
            <person name="Smith A.G."/>
            <person name="Sprecher B.N."/>
            <person name="Wagner V."/>
            <person name="Wang W."/>
            <person name="Wang Z.-Y."/>
            <person name="Yan J."/>
            <person name="Yarish C."/>
            <person name="Zoeuner-Riek S."/>
            <person name="Zhuang Y."/>
            <person name="Zou Y."/>
            <person name="Lindquist E.A."/>
            <person name="Grimwood J."/>
            <person name="Barry K."/>
            <person name="Rokhsar D.S."/>
            <person name="Schmutz J."/>
            <person name="Stiller J.W."/>
            <person name="Grossman A.R."/>
            <person name="Prochnik S.E."/>
        </authorList>
    </citation>
    <scope>NUCLEOTIDE SEQUENCE [LARGE SCALE GENOMIC DNA]</scope>
    <source>
        <strain evidence="2">4086291</strain>
    </source>
</reference>
<evidence type="ECO:0000313" key="2">
    <source>
        <dbReference type="EMBL" id="OSX80509.1"/>
    </source>
</evidence>
<feature type="transmembrane region" description="Helical" evidence="1">
    <location>
        <begin position="124"/>
        <end position="143"/>
    </location>
</feature>
<dbReference type="EMBL" id="KV918774">
    <property type="protein sequence ID" value="OSX80509.1"/>
    <property type="molecule type" value="Genomic_DNA"/>
</dbReference>
<keyword evidence="3" id="KW-1185">Reference proteome</keyword>
<sequence>MTVSSAYRFHKRVHIMHAVMLVIPVVAVSLAIGLDLQVLLRVILGLASLLAVVITGGILRWAASPQRSPPLERRPMRTRYILYVIFAALFVAANTAGSIASIIHIFRSVAGPSRWKTRDFWVDLVTAIVNVVIIAVTAADIWVARQLVPKEGVVGVGGGVTGV</sequence>
<keyword evidence="1" id="KW-1133">Transmembrane helix</keyword>
<protein>
    <submittedName>
        <fullName evidence="2">Uncharacterized protein</fullName>
    </submittedName>
</protein>
<dbReference type="Proteomes" id="UP000218209">
    <property type="component" value="Unassembled WGS sequence"/>
</dbReference>
<proteinExistence type="predicted"/>
<keyword evidence="1" id="KW-0472">Membrane</keyword>
<evidence type="ECO:0000313" key="3">
    <source>
        <dbReference type="Proteomes" id="UP000218209"/>
    </source>
</evidence>
<feature type="transmembrane region" description="Helical" evidence="1">
    <location>
        <begin position="12"/>
        <end position="32"/>
    </location>
</feature>
<name>A0A1X6PI01_PORUM</name>
<accession>A0A1X6PI01</accession>
<gene>
    <name evidence="2" type="ORF">BU14_0051s0029</name>
</gene>
<dbReference type="AlphaFoldDB" id="A0A1X6PI01"/>
<feature type="transmembrane region" description="Helical" evidence="1">
    <location>
        <begin position="80"/>
        <end position="104"/>
    </location>
</feature>
<evidence type="ECO:0000256" key="1">
    <source>
        <dbReference type="SAM" id="Phobius"/>
    </source>
</evidence>